<evidence type="ECO:0000313" key="1">
    <source>
        <dbReference type="EMBL" id="KAF7369405.1"/>
    </source>
</evidence>
<gene>
    <name evidence="1" type="ORF">MVEN_00269500</name>
</gene>
<protein>
    <submittedName>
        <fullName evidence="1">Uncharacterized protein</fullName>
    </submittedName>
</protein>
<reference evidence="1" key="1">
    <citation type="submission" date="2020-05" db="EMBL/GenBank/DDBJ databases">
        <title>Mycena genomes resolve the evolution of fungal bioluminescence.</title>
        <authorList>
            <person name="Tsai I.J."/>
        </authorList>
    </citation>
    <scope>NUCLEOTIDE SEQUENCE</scope>
    <source>
        <strain evidence="1">CCC161011</strain>
    </source>
</reference>
<name>A0A8H6YYK0_9AGAR</name>
<evidence type="ECO:0000313" key="2">
    <source>
        <dbReference type="Proteomes" id="UP000620124"/>
    </source>
</evidence>
<comment type="caution">
    <text evidence="1">The sequence shown here is derived from an EMBL/GenBank/DDBJ whole genome shotgun (WGS) entry which is preliminary data.</text>
</comment>
<dbReference type="EMBL" id="JACAZI010000002">
    <property type="protein sequence ID" value="KAF7369405.1"/>
    <property type="molecule type" value="Genomic_DNA"/>
</dbReference>
<dbReference type="OrthoDB" id="10637961at2759"/>
<proteinExistence type="predicted"/>
<sequence length="172" mass="18921">MAFTLNGTIYGSTFNNVSGNMNHVSYQNEIHAPTYRPSIAPSRRGIDGVLAQQQSIRSIRPERRAFREQNLPYDRTNRGHRRGIQNPPGGLSHAIVTSEATAIFHDTVPPYSGDYGNISIDNQMRGDYPKTIHHQDARRPPVDSTSGNTFTSVAGNVTQLHVTSYGESGVLA</sequence>
<dbReference type="AlphaFoldDB" id="A0A8H6YYK0"/>
<keyword evidence="2" id="KW-1185">Reference proteome</keyword>
<organism evidence="1 2">
    <name type="scientific">Mycena venus</name>
    <dbReference type="NCBI Taxonomy" id="2733690"/>
    <lineage>
        <taxon>Eukaryota</taxon>
        <taxon>Fungi</taxon>
        <taxon>Dikarya</taxon>
        <taxon>Basidiomycota</taxon>
        <taxon>Agaricomycotina</taxon>
        <taxon>Agaricomycetes</taxon>
        <taxon>Agaricomycetidae</taxon>
        <taxon>Agaricales</taxon>
        <taxon>Marasmiineae</taxon>
        <taxon>Mycenaceae</taxon>
        <taxon>Mycena</taxon>
    </lineage>
</organism>
<dbReference type="Proteomes" id="UP000620124">
    <property type="component" value="Unassembled WGS sequence"/>
</dbReference>
<accession>A0A8H6YYK0</accession>